<evidence type="ECO:0000256" key="1">
    <source>
        <dbReference type="ARBA" id="ARBA00022786"/>
    </source>
</evidence>
<dbReference type="OrthoDB" id="338911at2759"/>
<dbReference type="GeneID" id="25383388"/>
<dbReference type="Gene3D" id="3.30.2410.10">
    <property type="entry name" value="Hect, E3 ligase catalytic domain"/>
    <property type="match status" value="1"/>
</dbReference>
<feature type="region of interest" description="Disordered" evidence="3">
    <location>
        <begin position="62"/>
        <end position="86"/>
    </location>
</feature>
<dbReference type="InterPro" id="IPR035983">
    <property type="entry name" value="Hect_E3_ubiquitin_ligase"/>
</dbReference>
<evidence type="ECO:0000313" key="6">
    <source>
        <dbReference type="Proteomes" id="UP000030744"/>
    </source>
</evidence>
<feature type="active site" description="Glycyl thioester intermediate" evidence="2">
    <location>
        <position position="120"/>
    </location>
</feature>
<keyword evidence="1 2" id="KW-0833">Ubl conjugation pathway</keyword>
<dbReference type="SUPFAM" id="SSF56204">
    <property type="entry name" value="Hect, E3 ligase catalytic domain"/>
    <property type="match status" value="1"/>
</dbReference>
<dbReference type="AlphaFoldDB" id="U6KEH1"/>
<dbReference type="InterPro" id="IPR000569">
    <property type="entry name" value="HECT_dom"/>
</dbReference>
<evidence type="ECO:0000256" key="3">
    <source>
        <dbReference type="SAM" id="MobiDB-lite"/>
    </source>
</evidence>
<dbReference type="PANTHER" id="PTHR46654">
    <property type="entry name" value="E3 UBIQUITIN-PROTEIN LIGASE HECTD3"/>
    <property type="match status" value="1"/>
</dbReference>
<dbReference type="GO" id="GO:0004842">
    <property type="term" value="F:ubiquitin-protein transferase activity"/>
    <property type="evidence" value="ECO:0007669"/>
    <property type="project" value="InterPro"/>
</dbReference>
<dbReference type="Proteomes" id="UP000030744">
    <property type="component" value="Unassembled WGS sequence"/>
</dbReference>
<evidence type="ECO:0000313" key="5">
    <source>
        <dbReference type="EMBL" id="CDJ34662.1"/>
    </source>
</evidence>
<dbReference type="EMBL" id="HG686945">
    <property type="protein sequence ID" value="CDJ34662.1"/>
    <property type="molecule type" value="Genomic_DNA"/>
</dbReference>
<dbReference type="InterPro" id="IPR042469">
    <property type="entry name" value="HECTD3"/>
</dbReference>
<reference evidence="5" key="1">
    <citation type="submission" date="2013-10" db="EMBL/GenBank/DDBJ databases">
        <title>Genomic analysis of the causative agents of coccidiosis in chickens.</title>
        <authorList>
            <person name="Reid A.J."/>
            <person name="Blake D."/>
            <person name="Billington K."/>
            <person name="Browne H."/>
            <person name="Dunn M."/>
            <person name="Hung S."/>
            <person name="Kawahara F."/>
            <person name="Miranda-Saavedra D."/>
            <person name="Mourier T."/>
            <person name="Nagra H."/>
            <person name="Otto T.D."/>
            <person name="Rawlings N."/>
            <person name="Sanchez A."/>
            <person name="Sanders M."/>
            <person name="Subramaniam C."/>
            <person name="Tay Y."/>
            <person name="Dear P."/>
            <person name="Doerig C."/>
            <person name="Gruber A."/>
            <person name="Parkinson J."/>
            <person name="Shirley M."/>
            <person name="Wan K.L."/>
            <person name="Berriman M."/>
            <person name="Tomley F."/>
            <person name="Pain A."/>
        </authorList>
    </citation>
    <scope>NUCLEOTIDE SEQUENCE [LARGE SCALE GENOMIC DNA]</scope>
    <source>
        <strain evidence="5">Houghton</strain>
    </source>
</reference>
<feature type="domain" description="HECT" evidence="4">
    <location>
        <begin position="85"/>
        <end position="163"/>
    </location>
</feature>
<keyword evidence="6" id="KW-1185">Reference proteome</keyword>
<proteinExistence type="predicted"/>
<dbReference type="Pfam" id="PF00632">
    <property type="entry name" value="HECT"/>
    <property type="match status" value="1"/>
</dbReference>
<accession>U6KEH1</accession>
<organism evidence="5 6">
    <name type="scientific">Eimeria mitis</name>
    <dbReference type="NCBI Taxonomy" id="44415"/>
    <lineage>
        <taxon>Eukaryota</taxon>
        <taxon>Sar</taxon>
        <taxon>Alveolata</taxon>
        <taxon>Apicomplexa</taxon>
        <taxon>Conoidasida</taxon>
        <taxon>Coccidia</taxon>
        <taxon>Eucoccidiorida</taxon>
        <taxon>Eimeriorina</taxon>
        <taxon>Eimeriidae</taxon>
        <taxon>Eimeria</taxon>
    </lineage>
</organism>
<protein>
    <recommendedName>
        <fullName evidence="4">HECT domain-containing protein</fullName>
    </recommendedName>
</protein>
<dbReference type="PANTHER" id="PTHR46654:SF1">
    <property type="entry name" value="E3 UBIQUITIN-PROTEIN LIGASE HECTD3"/>
    <property type="match status" value="1"/>
</dbReference>
<dbReference type="RefSeq" id="XP_013357225.1">
    <property type="nucleotide sequence ID" value="XM_013501771.1"/>
</dbReference>
<evidence type="ECO:0000256" key="2">
    <source>
        <dbReference type="PROSITE-ProRule" id="PRU00104"/>
    </source>
</evidence>
<name>U6KEH1_9EIME</name>
<feature type="region of interest" description="Disordered" evidence="3">
    <location>
        <begin position="1"/>
        <end position="46"/>
    </location>
</feature>
<sequence length="165" mass="17133">MEVTLKVPVQPVQSSNRPPAAAGTTAAAAEGTEAAEETSPRTITTPASGDAVVAHFNSSEAAGSTAMQKLADEAEETSPRTITTPASGDAVVAHFNSSEAAGSTAMQKLADEMLPQSHTCFFQVDLPPYSSYGVLRRKLLYAVTEGIAIDADNTADAANWEFEGD</sequence>
<dbReference type="VEuPathDB" id="ToxoDB:EMH_0091810"/>
<dbReference type="PROSITE" id="PS50237">
    <property type="entry name" value="HECT"/>
    <property type="match status" value="1"/>
</dbReference>
<evidence type="ECO:0000259" key="4">
    <source>
        <dbReference type="PROSITE" id="PS50237"/>
    </source>
</evidence>
<gene>
    <name evidence="5" type="ORF">EMH_0091810</name>
</gene>
<reference evidence="5" key="2">
    <citation type="submission" date="2013-10" db="EMBL/GenBank/DDBJ databases">
        <authorList>
            <person name="Aslett M."/>
        </authorList>
    </citation>
    <scope>NUCLEOTIDE SEQUENCE [LARGE SCALE GENOMIC DNA]</scope>
    <source>
        <strain evidence="5">Houghton</strain>
    </source>
</reference>
<feature type="compositionally biased region" description="Low complexity" evidence="3">
    <location>
        <begin position="20"/>
        <end position="32"/>
    </location>
</feature>